<dbReference type="InterPro" id="IPR001650">
    <property type="entry name" value="Helicase_C-like"/>
</dbReference>
<protein>
    <submittedName>
        <fullName evidence="9">ATP-dependent RNA helicase dbp6</fullName>
    </submittedName>
</protein>
<keyword evidence="1 5" id="KW-0547">Nucleotide-binding</keyword>
<dbReference type="Pfam" id="PF00270">
    <property type="entry name" value="DEAD"/>
    <property type="match status" value="1"/>
</dbReference>
<dbReference type="InterPro" id="IPR050079">
    <property type="entry name" value="DEAD_box_RNA_helicase"/>
</dbReference>
<accession>A0A7J6LRU3</accession>
<dbReference type="SMART" id="SM00490">
    <property type="entry name" value="HELICc"/>
    <property type="match status" value="1"/>
</dbReference>
<evidence type="ECO:0000256" key="4">
    <source>
        <dbReference type="ARBA" id="ARBA00022840"/>
    </source>
</evidence>
<comment type="similarity">
    <text evidence="5">Belongs to the DEAD box helicase family.</text>
</comment>
<dbReference type="GO" id="GO:0003724">
    <property type="term" value="F:RNA helicase activity"/>
    <property type="evidence" value="ECO:0007669"/>
    <property type="project" value="TreeGrafter"/>
</dbReference>
<dbReference type="SMART" id="SM00487">
    <property type="entry name" value="DEXDc"/>
    <property type="match status" value="1"/>
</dbReference>
<feature type="domain" description="Helicase ATP-binding" evidence="7">
    <location>
        <begin position="111"/>
        <end position="286"/>
    </location>
</feature>
<evidence type="ECO:0000256" key="2">
    <source>
        <dbReference type="ARBA" id="ARBA00022801"/>
    </source>
</evidence>
<keyword evidence="2 5" id="KW-0378">Hydrolase</keyword>
<dbReference type="Proteomes" id="UP000591131">
    <property type="component" value="Unassembled WGS sequence"/>
</dbReference>
<dbReference type="InterPro" id="IPR014001">
    <property type="entry name" value="Helicase_ATP-bd"/>
</dbReference>
<dbReference type="GO" id="GO:0005829">
    <property type="term" value="C:cytosol"/>
    <property type="evidence" value="ECO:0007669"/>
    <property type="project" value="TreeGrafter"/>
</dbReference>
<dbReference type="EMBL" id="JAAPAO010000362">
    <property type="protein sequence ID" value="KAF4661924.1"/>
    <property type="molecule type" value="Genomic_DNA"/>
</dbReference>
<evidence type="ECO:0000256" key="6">
    <source>
        <dbReference type="SAM" id="MobiDB-lite"/>
    </source>
</evidence>
<dbReference type="PROSITE" id="PS00039">
    <property type="entry name" value="DEAD_ATP_HELICASE"/>
    <property type="match status" value="1"/>
</dbReference>
<evidence type="ECO:0000313" key="9">
    <source>
        <dbReference type="EMBL" id="KAF4661924.1"/>
    </source>
</evidence>
<keyword evidence="4 5" id="KW-0067">ATP-binding</keyword>
<dbReference type="GO" id="GO:0003676">
    <property type="term" value="F:nucleic acid binding"/>
    <property type="evidence" value="ECO:0007669"/>
    <property type="project" value="InterPro"/>
</dbReference>
<name>A0A7J6LRU3_PERCH</name>
<feature type="domain" description="Helicase C-terminal" evidence="8">
    <location>
        <begin position="319"/>
        <end position="490"/>
    </location>
</feature>
<organism evidence="9 10">
    <name type="scientific">Perkinsus chesapeaki</name>
    <name type="common">Clam parasite</name>
    <name type="synonym">Perkinsus andrewsi</name>
    <dbReference type="NCBI Taxonomy" id="330153"/>
    <lineage>
        <taxon>Eukaryota</taxon>
        <taxon>Sar</taxon>
        <taxon>Alveolata</taxon>
        <taxon>Perkinsozoa</taxon>
        <taxon>Perkinsea</taxon>
        <taxon>Perkinsida</taxon>
        <taxon>Perkinsidae</taxon>
        <taxon>Perkinsus</taxon>
    </lineage>
</organism>
<proteinExistence type="inferred from homology"/>
<keyword evidence="10" id="KW-1185">Reference proteome</keyword>
<dbReference type="GO" id="GO:0016787">
    <property type="term" value="F:hydrolase activity"/>
    <property type="evidence" value="ECO:0007669"/>
    <property type="project" value="UniProtKB-KW"/>
</dbReference>
<dbReference type="CDD" id="cd18787">
    <property type="entry name" value="SF2_C_DEAD"/>
    <property type="match status" value="1"/>
</dbReference>
<sequence>MAVKSTEAMTEALSAIRRALNPDVETKKDSEEVIKQAVVEADKDEPIKGPDWTKRYHVVSSHLSSAKDCPSVSDFHLSKTCRKALKGMGINRLFPVQATVLPIVLGRERTPMGSRYDCDLCVAIPTGQGKTLGYLLPIFQLLSGRVYTTLRALVLAPTRDLALQVKEVADHFTNNTKDHFKVECVVGQYHAQTFAEQGSAGPDVMVATPSRALDLLTGERIPVDGIRWIVLDEADRLLNSSREATVEVVRRVKEASPRCQRMLFSATMTSNPQKLAQLALNRPFFLISTQTGAHATPENLRHRFIVARAEQKKPGVLLSLLQEIYPSEADEASSRTMLFCGSVEHAHRLARLLQICVEDDDRIVDNIIIREFSAALDQKHRVRMLEDFRTGKIHVLVCSDVAARGLDFREVDHVIQYDVPNNVQGYIHRCGRAGRAGRDGCSTTILVSKQVKHFKEMLREEDAVPLERLEQMKAVNDDIKDYQGKLSLLEVCLKREAKGVYSLTDRVDPVALRTGLMEALEEEDKVDKKKASGGKRRHGSSVYEELLSNVRQRIGGGGGVPNG</sequence>
<dbReference type="GO" id="GO:0005524">
    <property type="term" value="F:ATP binding"/>
    <property type="evidence" value="ECO:0007669"/>
    <property type="project" value="UniProtKB-KW"/>
</dbReference>
<dbReference type="InterPro" id="IPR027417">
    <property type="entry name" value="P-loop_NTPase"/>
</dbReference>
<dbReference type="OrthoDB" id="3370at2759"/>
<dbReference type="SUPFAM" id="SSF52540">
    <property type="entry name" value="P-loop containing nucleoside triphosphate hydrolases"/>
    <property type="match status" value="1"/>
</dbReference>
<dbReference type="Gene3D" id="3.40.50.300">
    <property type="entry name" value="P-loop containing nucleotide triphosphate hydrolases"/>
    <property type="match status" value="2"/>
</dbReference>
<evidence type="ECO:0000259" key="8">
    <source>
        <dbReference type="PROSITE" id="PS51194"/>
    </source>
</evidence>
<gene>
    <name evidence="9" type="primary">DBP6</name>
    <name evidence="9" type="ORF">FOL47_006496</name>
</gene>
<evidence type="ECO:0000256" key="3">
    <source>
        <dbReference type="ARBA" id="ARBA00022806"/>
    </source>
</evidence>
<dbReference type="AlphaFoldDB" id="A0A7J6LRU3"/>
<evidence type="ECO:0000259" key="7">
    <source>
        <dbReference type="PROSITE" id="PS51192"/>
    </source>
</evidence>
<dbReference type="PANTHER" id="PTHR47959:SF1">
    <property type="entry name" value="ATP-DEPENDENT RNA HELICASE DBPA"/>
    <property type="match status" value="1"/>
</dbReference>
<evidence type="ECO:0000256" key="5">
    <source>
        <dbReference type="RuleBase" id="RU000492"/>
    </source>
</evidence>
<feature type="region of interest" description="Disordered" evidence="6">
    <location>
        <begin position="522"/>
        <end position="542"/>
    </location>
</feature>
<dbReference type="PROSITE" id="PS51192">
    <property type="entry name" value="HELICASE_ATP_BIND_1"/>
    <property type="match status" value="1"/>
</dbReference>
<reference evidence="9 10" key="1">
    <citation type="submission" date="2020-04" db="EMBL/GenBank/DDBJ databases">
        <title>Perkinsus chesapeaki whole genome sequence.</title>
        <authorList>
            <person name="Bogema D.R."/>
        </authorList>
    </citation>
    <scope>NUCLEOTIDE SEQUENCE [LARGE SCALE GENOMIC DNA]</scope>
    <source>
        <strain evidence="9">ATCC PRA-425</strain>
    </source>
</reference>
<evidence type="ECO:0000313" key="10">
    <source>
        <dbReference type="Proteomes" id="UP000591131"/>
    </source>
</evidence>
<dbReference type="InterPro" id="IPR011545">
    <property type="entry name" value="DEAD/DEAH_box_helicase_dom"/>
</dbReference>
<dbReference type="PANTHER" id="PTHR47959">
    <property type="entry name" value="ATP-DEPENDENT RNA HELICASE RHLE-RELATED"/>
    <property type="match status" value="1"/>
</dbReference>
<comment type="caution">
    <text evidence="9">The sequence shown here is derived from an EMBL/GenBank/DDBJ whole genome shotgun (WGS) entry which is preliminary data.</text>
</comment>
<dbReference type="Pfam" id="PF00271">
    <property type="entry name" value="Helicase_C"/>
    <property type="match status" value="1"/>
</dbReference>
<keyword evidence="3 5" id="KW-0347">Helicase</keyword>
<dbReference type="InterPro" id="IPR000629">
    <property type="entry name" value="RNA-helicase_DEAD-box_CS"/>
</dbReference>
<evidence type="ECO:0000256" key="1">
    <source>
        <dbReference type="ARBA" id="ARBA00022741"/>
    </source>
</evidence>
<dbReference type="PROSITE" id="PS51194">
    <property type="entry name" value="HELICASE_CTER"/>
    <property type="match status" value="1"/>
</dbReference>